<protein>
    <submittedName>
        <fullName evidence="1">Uncharacterized protein</fullName>
    </submittedName>
</protein>
<accession>A0ABX5BAM1</accession>
<reference evidence="1 2" key="1">
    <citation type="submission" date="2014-11" db="EMBL/GenBank/DDBJ databases">
        <title>Comparative genomic analysis of Cryptosporidium hominis reveals occurrence of genetic recombination in virulent subtypes.</title>
        <authorList>
            <person name="Guo Y."/>
            <person name="Tang K."/>
            <person name="Frace M."/>
            <person name="Li N."/>
            <person name="Roellig D.M."/>
            <person name="Sammons S."/>
            <person name="Knipe K."/>
            <person name="Rowe L."/>
            <person name="Feng Y."/>
            <person name="Xiao L."/>
        </authorList>
    </citation>
    <scope>NUCLEOTIDE SEQUENCE [LARGE SCALE GENOMIC DNA]</scope>
    <source>
        <strain evidence="1">30976</strain>
    </source>
</reference>
<keyword evidence="2" id="KW-1185">Reference proteome</keyword>
<name>A0ABX5BAM1_CRYHO</name>
<gene>
    <name evidence="1" type="ORF">GY17_00003195</name>
</gene>
<reference evidence="1 2" key="2">
    <citation type="submission" date="2017-10" db="EMBL/GenBank/DDBJ databases">
        <title>Consistent, comparative and evidence-based genome annotation and re-annotation for the closely-related species, Cryptosporidium parvum, C. hominis and C. tyzzeri.</title>
        <authorList>
            <person name="Baptista R.P."/>
            <person name="Li Y."/>
            <person name="Sateriale A."/>
            <person name="Striepen B."/>
            <person name="Kissinger J.C."/>
        </authorList>
    </citation>
    <scope>NUCLEOTIDE SEQUENCE [LARGE SCALE GENOMIC DNA]</scope>
    <source>
        <strain evidence="1">30976</strain>
    </source>
</reference>
<evidence type="ECO:0000313" key="2">
    <source>
        <dbReference type="Proteomes" id="UP001429100"/>
    </source>
</evidence>
<organism evidence="1 2">
    <name type="scientific">Cryptosporidium hominis</name>
    <dbReference type="NCBI Taxonomy" id="237895"/>
    <lineage>
        <taxon>Eukaryota</taxon>
        <taxon>Sar</taxon>
        <taxon>Alveolata</taxon>
        <taxon>Apicomplexa</taxon>
        <taxon>Conoidasida</taxon>
        <taxon>Coccidia</taxon>
        <taxon>Eucoccidiorida</taxon>
        <taxon>Eimeriorina</taxon>
        <taxon>Cryptosporidiidae</taxon>
        <taxon>Cryptosporidium</taxon>
    </lineage>
</organism>
<dbReference type="EMBL" id="JTAI01000022">
    <property type="protein sequence ID" value="PPS93100.1"/>
    <property type="molecule type" value="Genomic_DNA"/>
</dbReference>
<sequence>MACMEASALNSSNVDEAFHRILSEIYTLRSERQLTANQHDLNKATLPLGTQGVRVDPIRIDLNSKGSKKRSCC</sequence>
<comment type="caution">
    <text evidence="1">The sequence shown here is derived from an EMBL/GenBank/DDBJ whole genome shotgun (WGS) entry which is preliminary data.</text>
</comment>
<evidence type="ECO:0000313" key="1">
    <source>
        <dbReference type="EMBL" id="PPS93100.1"/>
    </source>
</evidence>
<dbReference type="Proteomes" id="UP001429100">
    <property type="component" value="Unassembled WGS sequence"/>
</dbReference>
<proteinExistence type="predicted"/>